<dbReference type="InterPro" id="IPR039721">
    <property type="entry name" value="C5-epimerase"/>
</dbReference>
<name>A0AAD9PDL1_RIDPI</name>
<dbReference type="Pfam" id="PF06662">
    <property type="entry name" value="C5-epim_C"/>
    <property type="match status" value="1"/>
</dbReference>
<dbReference type="Proteomes" id="UP001209878">
    <property type="component" value="Unassembled WGS sequence"/>
</dbReference>
<evidence type="ECO:0000256" key="11">
    <source>
        <dbReference type="ARBA" id="ARBA00023235"/>
    </source>
</evidence>
<dbReference type="InterPro" id="IPR010598">
    <property type="entry name" value="C5-epim_C"/>
</dbReference>
<evidence type="ECO:0000256" key="5">
    <source>
        <dbReference type="ARBA" id="ARBA00005584"/>
    </source>
</evidence>
<comment type="pathway">
    <text evidence="4">Glycan metabolism; heparan sulfate biosynthesis.</text>
</comment>
<dbReference type="InterPro" id="IPR059154">
    <property type="entry name" value="Glce_b_sandwich"/>
</dbReference>
<keyword evidence="11" id="KW-0413">Isomerase</keyword>
<evidence type="ECO:0000256" key="10">
    <source>
        <dbReference type="ARBA" id="ARBA00023136"/>
    </source>
</evidence>
<evidence type="ECO:0000259" key="13">
    <source>
        <dbReference type="Pfam" id="PF06662"/>
    </source>
</evidence>
<keyword evidence="16" id="KW-1185">Reference proteome</keyword>
<evidence type="ECO:0000256" key="3">
    <source>
        <dbReference type="ARBA" id="ARBA00004841"/>
    </source>
</evidence>
<comment type="caution">
    <text evidence="15">The sequence shown here is derived from an EMBL/GenBank/DDBJ whole genome shotgun (WGS) entry which is preliminary data.</text>
</comment>
<evidence type="ECO:0000313" key="16">
    <source>
        <dbReference type="Proteomes" id="UP001209878"/>
    </source>
</evidence>
<dbReference type="GO" id="GO:0047464">
    <property type="term" value="F:heparosan-N-sulfate-glucuronate 5-epimerase activity"/>
    <property type="evidence" value="ECO:0007669"/>
    <property type="project" value="UniProtKB-EC"/>
</dbReference>
<evidence type="ECO:0000256" key="9">
    <source>
        <dbReference type="ARBA" id="ARBA00022989"/>
    </source>
</evidence>
<keyword evidence="8" id="KW-0735">Signal-anchor</keyword>
<evidence type="ECO:0000313" key="15">
    <source>
        <dbReference type="EMBL" id="KAK2192830.1"/>
    </source>
</evidence>
<feature type="domain" description="D-glucuronyl C5-epimerase beta-sandwich" evidence="14">
    <location>
        <begin position="234"/>
        <end position="358"/>
    </location>
</feature>
<dbReference type="EMBL" id="JAODUO010000022">
    <property type="protein sequence ID" value="KAK2192830.1"/>
    <property type="molecule type" value="Genomic_DNA"/>
</dbReference>
<evidence type="ECO:0000256" key="1">
    <source>
        <dbReference type="ARBA" id="ARBA00000434"/>
    </source>
</evidence>
<comment type="similarity">
    <text evidence="5">Belongs to the D-glucuronyl C5-epimerase family.</text>
</comment>
<dbReference type="PANTHER" id="PTHR13174:SF3">
    <property type="entry name" value="D-GLUCURONYL C5-EPIMERASE"/>
    <property type="match status" value="1"/>
</dbReference>
<sequence>MRLKMRRAVITVLGGCFLLVTLFLSGSKWSSCTDVNRLDNNFYRDGAPHPDGSKLTRLSTQAVDLTKNSIPYEELDCVINGEYTVGCRREGDDVYLPFSFISKYFEVYGKLVQNGDDTRFEWSHSYSHVYVPDGTYSPTGIFMSFEHYNVEKRDRVKCISAIEGVPISTQWGAHGYYYPIQIAQYGLSHFSKFLTEKPRSSIVIEDAEDDRAADQWAVVGQRGTVSSVIDRHRNTHVIEFDTSDSIHNPGIVHQLENIIFGFLFFDIRFENNGSVTVAMEMKGRPNRLFYLHYICSENVLAVSEDNVYYGIGLRRTWGRVTRDLMVDAQKGIMMQLGKKFRGSRLVPLRVISVSVRGHGWIDNITFASSAHLEQMYDAADWFVRHQDNKGGWPIMVTRKLALGRLELPPGWYSAMAQGQAISLLVRAYDRTKIRAYLDCALRATKIYNIPSSEGGVRAMFADKYPWYEEYPTVPSSFVLNGFIYSLIGLYDLKTVAPPEEARDTESLYSTGISSLKALLPLFDTGSGSVYDLRHFTLAMSPNLARWDYHTTHINQLLLLSTIEDDPVFEAVANRWIGYMKGKRAAHN</sequence>
<dbReference type="GO" id="GO:0015012">
    <property type="term" value="P:heparan sulfate proteoglycan biosynthetic process"/>
    <property type="evidence" value="ECO:0007669"/>
    <property type="project" value="InterPro"/>
</dbReference>
<feature type="domain" description="D-glucuronyl C5-epimerase C-terminal" evidence="13">
    <location>
        <begin position="386"/>
        <end position="576"/>
    </location>
</feature>
<comment type="pathway">
    <text evidence="3">Glycan metabolism; heparin biosynthesis.</text>
</comment>
<dbReference type="Pfam" id="PF21174">
    <property type="entry name" value="Glce_b_sandwich"/>
    <property type="match status" value="1"/>
</dbReference>
<evidence type="ECO:0000256" key="7">
    <source>
        <dbReference type="ARBA" id="ARBA00022692"/>
    </source>
</evidence>
<keyword evidence="10" id="KW-0472">Membrane</keyword>
<evidence type="ECO:0000256" key="4">
    <source>
        <dbReference type="ARBA" id="ARBA00005093"/>
    </source>
</evidence>
<evidence type="ECO:0000259" key="14">
    <source>
        <dbReference type="Pfam" id="PF21174"/>
    </source>
</evidence>
<dbReference type="PANTHER" id="PTHR13174">
    <property type="entry name" value="D-GLUCURONYL C5-EPIMERASE"/>
    <property type="match status" value="1"/>
</dbReference>
<gene>
    <name evidence="15" type="ORF">NP493_22g07043</name>
</gene>
<protein>
    <recommendedName>
        <fullName evidence="6">heparosan-N-sulfate-glucuronate 5-epimerase</fullName>
        <ecNumber evidence="6">5.1.3.17</ecNumber>
    </recommendedName>
</protein>
<keyword evidence="9" id="KW-1133">Transmembrane helix</keyword>
<evidence type="ECO:0000256" key="8">
    <source>
        <dbReference type="ARBA" id="ARBA00022968"/>
    </source>
</evidence>
<reference evidence="15" key="1">
    <citation type="journal article" date="2023" name="Mol. Biol. Evol.">
        <title>Third-Generation Sequencing Reveals the Adaptive Role of the Epigenome in Three Deep-Sea Polychaetes.</title>
        <authorList>
            <person name="Perez M."/>
            <person name="Aroh O."/>
            <person name="Sun Y."/>
            <person name="Lan Y."/>
            <person name="Juniper S.K."/>
            <person name="Young C.R."/>
            <person name="Angers B."/>
            <person name="Qian P.Y."/>
        </authorList>
    </citation>
    <scope>NUCLEOTIDE SEQUENCE</scope>
    <source>
        <strain evidence="15">R07B-5</strain>
    </source>
</reference>
<comment type="subcellular location">
    <subcellularLocation>
        <location evidence="12">Endomembrane system</location>
        <topology evidence="12">Single-pass membrane protein</topology>
    </subcellularLocation>
    <subcellularLocation>
        <location evidence="2">Membrane</location>
        <topology evidence="2">Single-pass type II membrane protein</topology>
    </subcellularLocation>
</comment>
<proteinExistence type="inferred from homology"/>
<dbReference type="EC" id="5.1.3.17" evidence="6"/>
<keyword evidence="7" id="KW-0812">Transmembrane</keyword>
<accession>A0AAD9PDL1</accession>
<dbReference type="AlphaFoldDB" id="A0AAD9PDL1"/>
<evidence type="ECO:0000256" key="2">
    <source>
        <dbReference type="ARBA" id="ARBA00004606"/>
    </source>
</evidence>
<evidence type="ECO:0000256" key="12">
    <source>
        <dbReference type="ARBA" id="ARBA00037847"/>
    </source>
</evidence>
<organism evidence="15 16">
    <name type="scientific">Ridgeia piscesae</name>
    <name type="common">Tubeworm</name>
    <dbReference type="NCBI Taxonomy" id="27915"/>
    <lineage>
        <taxon>Eukaryota</taxon>
        <taxon>Metazoa</taxon>
        <taxon>Spiralia</taxon>
        <taxon>Lophotrochozoa</taxon>
        <taxon>Annelida</taxon>
        <taxon>Polychaeta</taxon>
        <taxon>Sedentaria</taxon>
        <taxon>Canalipalpata</taxon>
        <taxon>Sabellida</taxon>
        <taxon>Siboglinidae</taxon>
        <taxon>Ridgeia</taxon>
    </lineage>
</organism>
<comment type="catalytic activity">
    <reaction evidence="1">
        <text>[heparosan-N-sulfate](n) = [heparan-N-sulfate](n)</text>
        <dbReference type="Rhea" id="RHEA:20197"/>
        <dbReference type="Rhea" id="RHEA-COMP:9556"/>
        <dbReference type="Rhea" id="RHEA-COMP:9557"/>
        <dbReference type="ChEBI" id="CHEBI:58041"/>
        <dbReference type="ChEBI" id="CHEBI:58287"/>
        <dbReference type="EC" id="5.1.3.17"/>
    </reaction>
</comment>
<dbReference type="GO" id="GO:0005794">
    <property type="term" value="C:Golgi apparatus"/>
    <property type="evidence" value="ECO:0007669"/>
    <property type="project" value="TreeGrafter"/>
</dbReference>
<evidence type="ECO:0000256" key="6">
    <source>
        <dbReference type="ARBA" id="ARBA00012087"/>
    </source>
</evidence>